<evidence type="ECO:0000313" key="1">
    <source>
        <dbReference type="EMBL" id="KAF4084419.1"/>
    </source>
</evidence>
<dbReference type="Proteomes" id="UP000593565">
    <property type="component" value="Unassembled WGS sequence"/>
</dbReference>
<dbReference type="EMBL" id="JAAGNN010000010">
    <property type="protein sequence ID" value="KAF4084419.1"/>
    <property type="molecule type" value="Genomic_DNA"/>
</dbReference>
<dbReference type="AlphaFoldDB" id="A0A7J6AQN4"/>
<protein>
    <submittedName>
        <fullName evidence="1">Uncharacterized protein</fullName>
    </submittedName>
</protein>
<proteinExistence type="predicted"/>
<reference evidence="1 2" key="1">
    <citation type="submission" date="2020-02" db="EMBL/GenBank/DDBJ databases">
        <title>A chromosome-scale genome assembly of the black bullhead catfish (Ameiurus melas).</title>
        <authorList>
            <person name="Wen M."/>
            <person name="Zham M."/>
            <person name="Cabau C."/>
            <person name="Klopp C."/>
            <person name="Donnadieu C."/>
            <person name="Roques C."/>
            <person name="Bouchez O."/>
            <person name="Lampietro C."/>
            <person name="Jouanno E."/>
            <person name="Herpin A."/>
            <person name="Louis A."/>
            <person name="Berthelot C."/>
            <person name="Parey E."/>
            <person name="Roest-Crollius H."/>
            <person name="Braasch I."/>
            <person name="Postlethwait J."/>
            <person name="Robinson-Rechavi M."/>
            <person name="Echchiki A."/>
            <person name="Begum T."/>
            <person name="Montfort J."/>
            <person name="Schartl M."/>
            <person name="Bobe J."/>
            <person name="Guiguen Y."/>
        </authorList>
    </citation>
    <scope>NUCLEOTIDE SEQUENCE [LARGE SCALE GENOMIC DNA]</scope>
    <source>
        <strain evidence="1">M_S1</strain>
        <tissue evidence="1">Blood</tissue>
    </source>
</reference>
<evidence type="ECO:0000313" key="2">
    <source>
        <dbReference type="Proteomes" id="UP000593565"/>
    </source>
</evidence>
<comment type="caution">
    <text evidence="1">The sequence shown here is derived from an EMBL/GenBank/DDBJ whole genome shotgun (WGS) entry which is preliminary data.</text>
</comment>
<gene>
    <name evidence="1" type="ORF">AMELA_G00128490</name>
</gene>
<accession>A0A7J6AQN4</accession>
<name>A0A7J6AQN4_AMEME</name>
<keyword evidence="2" id="KW-1185">Reference proteome</keyword>
<sequence>MLATSLSVSIDLQIRTASNASSYSPVFHVGQLTESRLPLALCEVGWSSGEAVEHWISANMAQTNSVSQNSNGEMDDSPNTLVYRKVRPRTQCLTLRTCYV</sequence>
<organism evidence="1 2">
    <name type="scientific">Ameiurus melas</name>
    <name type="common">Black bullhead</name>
    <name type="synonym">Silurus melas</name>
    <dbReference type="NCBI Taxonomy" id="219545"/>
    <lineage>
        <taxon>Eukaryota</taxon>
        <taxon>Metazoa</taxon>
        <taxon>Chordata</taxon>
        <taxon>Craniata</taxon>
        <taxon>Vertebrata</taxon>
        <taxon>Euteleostomi</taxon>
        <taxon>Actinopterygii</taxon>
        <taxon>Neopterygii</taxon>
        <taxon>Teleostei</taxon>
        <taxon>Ostariophysi</taxon>
        <taxon>Siluriformes</taxon>
        <taxon>Ictaluridae</taxon>
        <taxon>Ameiurus</taxon>
    </lineage>
</organism>